<protein>
    <submittedName>
        <fullName evidence="2">16560_t:CDS:1</fullName>
    </submittedName>
</protein>
<reference evidence="2" key="1">
    <citation type="submission" date="2021-06" db="EMBL/GenBank/DDBJ databases">
        <authorList>
            <person name="Kallberg Y."/>
            <person name="Tangrot J."/>
            <person name="Rosling A."/>
        </authorList>
    </citation>
    <scope>NUCLEOTIDE SEQUENCE</scope>
    <source>
        <strain evidence="2">FL966</strain>
    </source>
</reference>
<dbReference type="GO" id="GO:0005524">
    <property type="term" value="F:ATP binding"/>
    <property type="evidence" value="ECO:0007669"/>
    <property type="project" value="InterPro"/>
</dbReference>
<dbReference type="InterPro" id="IPR000719">
    <property type="entry name" value="Prot_kinase_dom"/>
</dbReference>
<dbReference type="Pfam" id="PF07714">
    <property type="entry name" value="PK_Tyr_Ser-Thr"/>
    <property type="match status" value="1"/>
</dbReference>
<dbReference type="PANTHER" id="PTHR23257">
    <property type="entry name" value="SERINE-THREONINE PROTEIN KINASE"/>
    <property type="match status" value="1"/>
</dbReference>
<dbReference type="SUPFAM" id="SSF56112">
    <property type="entry name" value="Protein kinase-like (PK-like)"/>
    <property type="match status" value="1"/>
</dbReference>
<name>A0A9N9GCQ7_9GLOM</name>
<keyword evidence="3" id="KW-1185">Reference proteome</keyword>
<gene>
    <name evidence="2" type="ORF">CPELLU_LOCUS6851</name>
</gene>
<dbReference type="InterPro" id="IPR011009">
    <property type="entry name" value="Kinase-like_dom_sf"/>
</dbReference>
<dbReference type="PANTHER" id="PTHR23257:SF963">
    <property type="entry name" value="AT08303P"/>
    <property type="match status" value="1"/>
</dbReference>
<dbReference type="InterPro" id="IPR050167">
    <property type="entry name" value="Ser_Thr_protein_kinase"/>
</dbReference>
<sequence>MDTINATKYNLSTSYRKNKVTRERNPLRKKCNKCEKLRLHDNKNAQQCNFCNQIMLSGNKFIDNLLVKLNKQKVFIEFIPYEYFKNIIYLSEGGFSKIYKATCVNGIRTEWNSRKRRFAEAIINATVVLKCLNSSEAISHDFLNELKNYFQCSDGYYILQYYGITQHPETKDYMIVMAFAENGDLYNYISKNFLTISWKQKLGALRNIAWGLKTIHDKKIIHRDLHSGNILIHRGNNPRNVDFGVKMGDFGISKPANEITDTKEIYGNKQLSKMDLSFLCSKRILYYYQQESASPSHSNLNIPKTHQLYENNFAYNDVHNKNKRQKYNEDAHYQDNHNYQSKEFEFDINR</sequence>
<evidence type="ECO:0000313" key="3">
    <source>
        <dbReference type="Proteomes" id="UP000789759"/>
    </source>
</evidence>
<dbReference type="AlphaFoldDB" id="A0A9N9GCQ7"/>
<proteinExistence type="predicted"/>
<dbReference type="InterPro" id="IPR001245">
    <property type="entry name" value="Ser-Thr/Tyr_kinase_cat_dom"/>
</dbReference>
<dbReference type="EMBL" id="CAJVQA010004392">
    <property type="protein sequence ID" value="CAG8597909.1"/>
    <property type="molecule type" value="Genomic_DNA"/>
</dbReference>
<dbReference type="OrthoDB" id="6718656at2759"/>
<accession>A0A9N9GCQ7</accession>
<comment type="caution">
    <text evidence="2">The sequence shown here is derived from an EMBL/GenBank/DDBJ whole genome shotgun (WGS) entry which is preliminary data.</text>
</comment>
<dbReference type="GO" id="GO:0005737">
    <property type="term" value="C:cytoplasm"/>
    <property type="evidence" value="ECO:0007669"/>
    <property type="project" value="TreeGrafter"/>
</dbReference>
<evidence type="ECO:0000259" key="1">
    <source>
        <dbReference type="PROSITE" id="PS50011"/>
    </source>
</evidence>
<feature type="domain" description="Protein kinase" evidence="1">
    <location>
        <begin position="84"/>
        <end position="350"/>
    </location>
</feature>
<dbReference type="PROSITE" id="PS50011">
    <property type="entry name" value="PROTEIN_KINASE_DOM"/>
    <property type="match status" value="1"/>
</dbReference>
<evidence type="ECO:0000313" key="2">
    <source>
        <dbReference type="EMBL" id="CAG8597909.1"/>
    </source>
</evidence>
<organism evidence="2 3">
    <name type="scientific">Cetraspora pellucida</name>
    <dbReference type="NCBI Taxonomy" id="1433469"/>
    <lineage>
        <taxon>Eukaryota</taxon>
        <taxon>Fungi</taxon>
        <taxon>Fungi incertae sedis</taxon>
        <taxon>Mucoromycota</taxon>
        <taxon>Glomeromycotina</taxon>
        <taxon>Glomeromycetes</taxon>
        <taxon>Diversisporales</taxon>
        <taxon>Gigasporaceae</taxon>
        <taxon>Cetraspora</taxon>
    </lineage>
</organism>
<dbReference type="Proteomes" id="UP000789759">
    <property type="component" value="Unassembled WGS sequence"/>
</dbReference>
<dbReference type="CDD" id="cd00180">
    <property type="entry name" value="PKc"/>
    <property type="match status" value="1"/>
</dbReference>
<dbReference type="GO" id="GO:0004672">
    <property type="term" value="F:protein kinase activity"/>
    <property type="evidence" value="ECO:0007669"/>
    <property type="project" value="InterPro"/>
</dbReference>
<dbReference type="Gene3D" id="1.10.510.10">
    <property type="entry name" value="Transferase(Phosphotransferase) domain 1"/>
    <property type="match status" value="1"/>
</dbReference>
<dbReference type="GO" id="GO:0007165">
    <property type="term" value="P:signal transduction"/>
    <property type="evidence" value="ECO:0007669"/>
    <property type="project" value="TreeGrafter"/>
</dbReference>